<keyword evidence="1" id="KW-1133">Transmembrane helix</keyword>
<keyword evidence="3" id="KW-1185">Reference proteome</keyword>
<evidence type="ECO:0000313" key="2">
    <source>
        <dbReference type="EMBL" id="OBY09440.1"/>
    </source>
</evidence>
<name>A0A1B8RKF7_9CLOT</name>
<dbReference type="AlphaFoldDB" id="A0A1B8RKF7"/>
<dbReference type="EMBL" id="MAPZ01000033">
    <property type="protein sequence ID" value="OBY09440.1"/>
    <property type="molecule type" value="Genomic_DNA"/>
</dbReference>
<protein>
    <submittedName>
        <fullName evidence="2">Uncharacterized protein</fullName>
    </submittedName>
</protein>
<gene>
    <name evidence="2" type="ORF">CP373A1_16070</name>
</gene>
<keyword evidence="1" id="KW-0472">Membrane</keyword>
<accession>A0A1B8RKF7</accession>
<comment type="caution">
    <text evidence="2">The sequence shown here is derived from an EMBL/GenBank/DDBJ whole genome shotgun (WGS) entry which is preliminary data.</text>
</comment>
<proteinExistence type="predicted"/>
<dbReference type="RefSeq" id="WP_034866333.1">
    <property type="nucleotide sequence ID" value="NZ_JBAMHD010000001.1"/>
</dbReference>
<evidence type="ECO:0000256" key="1">
    <source>
        <dbReference type="SAM" id="Phobius"/>
    </source>
</evidence>
<dbReference type="Proteomes" id="UP000092714">
    <property type="component" value="Unassembled WGS sequence"/>
</dbReference>
<evidence type="ECO:0000313" key="3">
    <source>
        <dbReference type="Proteomes" id="UP000092714"/>
    </source>
</evidence>
<feature type="transmembrane region" description="Helical" evidence="1">
    <location>
        <begin position="12"/>
        <end position="36"/>
    </location>
</feature>
<reference evidence="2 3" key="1">
    <citation type="submission" date="2016-06" db="EMBL/GenBank/DDBJ databases">
        <authorList>
            <person name="Kjaerup R.B."/>
            <person name="Dalgaard T.S."/>
            <person name="Juul-Madsen H.R."/>
        </authorList>
    </citation>
    <scope>NUCLEOTIDE SEQUENCE [LARGE SCALE GENOMIC DNA]</scope>
    <source>
        <strain evidence="2 3">373-A1</strain>
    </source>
</reference>
<keyword evidence="1" id="KW-0812">Transmembrane</keyword>
<organism evidence="2 3">
    <name type="scientific">Clostridium paraputrificum</name>
    <dbReference type="NCBI Taxonomy" id="29363"/>
    <lineage>
        <taxon>Bacteria</taxon>
        <taxon>Bacillati</taxon>
        <taxon>Bacillota</taxon>
        <taxon>Clostridia</taxon>
        <taxon>Eubacteriales</taxon>
        <taxon>Clostridiaceae</taxon>
        <taxon>Clostridium</taxon>
    </lineage>
</organism>
<sequence length="224" mass="26253">MRKGVDSVPIPIVTSIISAISIIIGSLVGAYCSWIINKNMHNKEIEDQQKILKENRFYEEKYRVKEVCNNANVIRLDIATSLFQSIRSIQNTEEEKKYLYLLPINKNYSASVASLSDKYSLKELSYLYQLYGIIEKVNRDIYSWNTSDNYAYERVKKGFNCILYKIYGDNVDKILKVDADKISYNELYNNEYIRESYKNLLSKLDDLCLVENLLKERENSEIKK</sequence>
<dbReference type="eggNOG" id="ENOG50349EZ">
    <property type="taxonomic scope" value="Bacteria"/>
</dbReference>